<evidence type="ECO:0000313" key="1">
    <source>
        <dbReference type="EnsemblPlants" id="OGLUM09G08200.1"/>
    </source>
</evidence>
<dbReference type="AlphaFoldDB" id="A0A0E0B255"/>
<dbReference type="EnsemblPlants" id="OGLUM09G08200.1">
    <property type="protein sequence ID" value="OGLUM09G08200.1"/>
    <property type="gene ID" value="OGLUM09G08200"/>
</dbReference>
<sequence>MVRLDCDAWCSASGGGGGGSVGSGSNEGSGAGRFCKLRWLYYGVVSGVPLAAIQKGVGVAIASSFVLLFCPVSCSTSYKCLGDGDWMVRRGDNYNKEQHWQDEGKLVGNASDGWGATLDLGPKCCCIVSELSIGIWWGKEQIKYGCNVDEEYRSLDSISRSTWCGSWYGRAR</sequence>
<dbReference type="Gramene" id="OGLUM09G08200.1">
    <property type="protein sequence ID" value="OGLUM09G08200.1"/>
    <property type="gene ID" value="OGLUM09G08200"/>
</dbReference>
<evidence type="ECO:0000313" key="2">
    <source>
        <dbReference type="Proteomes" id="UP000026961"/>
    </source>
</evidence>
<organism evidence="1">
    <name type="scientific">Oryza glumipatula</name>
    <dbReference type="NCBI Taxonomy" id="40148"/>
    <lineage>
        <taxon>Eukaryota</taxon>
        <taxon>Viridiplantae</taxon>
        <taxon>Streptophyta</taxon>
        <taxon>Embryophyta</taxon>
        <taxon>Tracheophyta</taxon>
        <taxon>Spermatophyta</taxon>
        <taxon>Magnoliopsida</taxon>
        <taxon>Liliopsida</taxon>
        <taxon>Poales</taxon>
        <taxon>Poaceae</taxon>
        <taxon>BOP clade</taxon>
        <taxon>Oryzoideae</taxon>
        <taxon>Oryzeae</taxon>
        <taxon>Oryzinae</taxon>
        <taxon>Oryza</taxon>
    </lineage>
</organism>
<dbReference type="HOGENOM" id="CLU_141890_0_0_1"/>
<protein>
    <submittedName>
        <fullName evidence="1">Uncharacterized protein</fullName>
    </submittedName>
</protein>
<reference evidence="1" key="2">
    <citation type="submission" date="2018-05" db="EMBL/GenBank/DDBJ databases">
        <title>OgluRS3 (Oryza glumaepatula Reference Sequence Version 3).</title>
        <authorList>
            <person name="Zhang J."/>
            <person name="Kudrna D."/>
            <person name="Lee S."/>
            <person name="Talag J."/>
            <person name="Welchert J."/>
            <person name="Wing R.A."/>
        </authorList>
    </citation>
    <scope>NUCLEOTIDE SEQUENCE [LARGE SCALE GENOMIC DNA]</scope>
</reference>
<reference evidence="1" key="1">
    <citation type="submission" date="2015-04" db="UniProtKB">
        <authorList>
            <consortium name="EnsemblPlants"/>
        </authorList>
    </citation>
    <scope>IDENTIFICATION</scope>
</reference>
<dbReference type="Proteomes" id="UP000026961">
    <property type="component" value="Chromosome 9"/>
</dbReference>
<name>A0A0E0B255_9ORYZ</name>
<proteinExistence type="predicted"/>
<accession>A0A0E0B255</accession>
<keyword evidence="2" id="KW-1185">Reference proteome</keyword>